<dbReference type="EC" id="1.11.1.6" evidence="11"/>
<accession>A0A6A4WHD6</accession>
<comment type="cofactor">
    <cofactor evidence="10">
        <name>heme</name>
        <dbReference type="ChEBI" id="CHEBI:30413"/>
    </cofactor>
</comment>
<evidence type="ECO:0000256" key="9">
    <source>
        <dbReference type="PIRSR" id="PIRSR038928-1"/>
    </source>
</evidence>
<dbReference type="GO" id="GO:0042744">
    <property type="term" value="P:hydrogen peroxide catabolic process"/>
    <property type="evidence" value="ECO:0007669"/>
    <property type="project" value="UniProtKB-KW"/>
</dbReference>
<feature type="active site" evidence="9">
    <location>
        <position position="133"/>
    </location>
</feature>
<keyword evidence="16" id="KW-1185">Reference proteome</keyword>
<dbReference type="Proteomes" id="UP000440578">
    <property type="component" value="Unassembled WGS sequence"/>
</dbReference>
<gene>
    <name evidence="15" type="primary">CAT</name>
    <name evidence="15" type="ORF">FJT64_024972</name>
</gene>
<dbReference type="Gene3D" id="2.40.180.10">
    <property type="entry name" value="Catalase core domain"/>
    <property type="match status" value="1"/>
</dbReference>
<dbReference type="Pfam" id="PF06628">
    <property type="entry name" value="Catalase-rel"/>
    <property type="match status" value="1"/>
</dbReference>
<evidence type="ECO:0000256" key="8">
    <source>
        <dbReference type="ARBA" id="ARBA00049254"/>
    </source>
</evidence>
<dbReference type="GO" id="GO:0046872">
    <property type="term" value="F:metal ion binding"/>
    <property type="evidence" value="ECO:0007669"/>
    <property type="project" value="UniProtKB-KW"/>
</dbReference>
<dbReference type="PANTHER" id="PTHR11465:SF9">
    <property type="entry name" value="CATALASE"/>
    <property type="match status" value="1"/>
</dbReference>
<keyword evidence="4 10" id="KW-0479">Metal-binding</keyword>
<dbReference type="Pfam" id="PF00199">
    <property type="entry name" value="Catalase"/>
    <property type="match status" value="1"/>
</dbReference>
<evidence type="ECO:0000256" key="7">
    <source>
        <dbReference type="ARBA" id="ARBA00023324"/>
    </source>
</evidence>
<dbReference type="InterPro" id="IPR010582">
    <property type="entry name" value="Catalase_immune_responsive"/>
</dbReference>
<evidence type="ECO:0000256" key="11">
    <source>
        <dbReference type="RuleBase" id="RU000498"/>
    </source>
</evidence>
<dbReference type="InterPro" id="IPR018028">
    <property type="entry name" value="Catalase"/>
</dbReference>
<feature type="binding site" description="axial binding residue" evidence="10">
    <location>
        <position position="343"/>
    </location>
    <ligand>
        <name>heme</name>
        <dbReference type="ChEBI" id="CHEBI:30413"/>
    </ligand>
    <ligandPart>
        <name>Fe</name>
        <dbReference type="ChEBI" id="CHEBI:18248"/>
    </ligandPart>
</feature>
<dbReference type="CDD" id="cd08156">
    <property type="entry name" value="catalase_clade_3"/>
    <property type="match status" value="1"/>
</dbReference>
<dbReference type="PANTHER" id="PTHR11465">
    <property type="entry name" value="CATALASE"/>
    <property type="match status" value="1"/>
</dbReference>
<dbReference type="SMART" id="SM01060">
    <property type="entry name" value="Catalase"/>
    <property type="match status" value="1"/>
</dbReference>
<evidence type="ECO:0000256" key="12">
    <source>
        <dbReference type="RuleBase" id="RU004142"/>
    </source>
</evidence>
<dbReference type="InterPro" id="IPR040333">
    <property type="entry name" value="Catalase_3"/>
</dbReference>
<dbReference type="AlphaFoldDB" id="A0A6A4WHD6"/>
<dbReference type="GO" id="GO:0004096">
    <property type="term" value="F:catalase activity"/>
    <property type="evidence" value="ECO:0007669"/>
    <property type="project" value="UniProtKB-EC"/>
</dbReference>
<comment type="caution">
    <text evidence="15">The sequence shown here is derived from an EMBL/GenBank/DDBJ whole genome shotgun (WGS) entry which is preliminary data.</text>
</comment>
<dbReference type="GO" id="GO:0005777">
    <property type="term" value="C:peroxisome"/>
    <property type="evidence" value="ECO:0007669"/>
    <property type="project" value="TreeGrafter"/>
</dbReference>
<keyword evidence="7 11" id="KW-0376">Hydrogen peroxide</keyword>
<dbReference type="FunFam" id="2.40.180.10:FF:000001">
    <property type="entry name" value="Catalase"/>
    <property type="match status" value="1"/>
</dbReference>
<evidence type="ECO:0000256" key="2">
    <source>
        <dbReference type="ARBA" id="ARBA00022559"/>
    </source>
</evidence>
<dbReference type="PROSITE" id="PS00437">
    <property type="entry name" value="CATALASE_1"/>
    <property type="match status" value="1"/>
</dbReference>
<feature type="compositionally biased region" description="Polar residues" evidence="13">
    <location>
        <begin position="7"/>
        <end position="16"/>
    </location>
</feature>
<evidence type="ECO:0000256" key="13">
    <source>
        <dbReference type="SAM" id="MobiDB-lite"/>
    </source>
</evidence>
<evidence type="ECO:0000256" key="5">
    <source>
        <dbReference type="ARBA" id="ARBA00023002"/>
    </source>
</evidence>
<dbReference type="SUPFAM" id="SSF56634">
    <property type="entry name" value="Heme-dependent catalase-like"/>
    <property type="match status" value="1"/>
</dbReference>
<dbReference type="InterPro" id="IPR024708">
    <property type="entry name" value="Catalase_AS"/>
</dbReference>
<keyword evidence="6 10" id="KW-0408">Iron</keyword>
<sequence length="503" mass="56584">MRLGSKEGSTIITTGHGQPVGKKTASVSIGQRGPLLLQDVAFIDEMAHFDRERIPERVVHAKGAGAFGYLEITHDITQYSCASVFSEVGKRTPLAIRFSTVGGESGSADTVRDPRGFAVKIYTEEGNWDLVGNNTPIFFINDPIMFPSFIHTQKRNPATHLKDADMFWDFITLRPETMHQVSFLFSDRGIPDGYRHMNGYGSHTFKLVNKEGNEYWVKFHYKTDQGIKNLPVERANELAGSDPDYSIRDLYDAIEDGNFPSWTLSIQVMTPEQVDSCGFNPFDLTRIWPHSQFPLLPVGKMVLDRNPKNYFAEVEQIAFSPANMPPGIEASPDKMLQGRLFSYPDTHRHRLGPNYNQIPVNCPYRARVKNYQRDGPMCVDGNQADAPNYFPNSFSGPQECPRAKQVATRPKVAGDADRFDEFDSDLSQVRAFWEKTLNAEERARLADNIGGHAKDTQAFIQARIVKNWSMVCEDFGAQIRDALLKHNTPKRADELKELLAAAA</sequence>
<dbReference type="GO" id="GO:0005739">
    <property type="term" value="C:mitochondrion"/>
    <property type="evidence" value="ECO:0007669"/>
    <property type="project" value="TreeGrafter"/>
</dbReference>
<evidence type="ECO:0000256" key="4">
    <source>
        <dbReference type="ARBA" id="ARBA00022723"/>
    </source>
</evidence>
<evidence type="ECO:0000259" key="14">
    <source>
        <dbReference type="SMART" id="SM01060"/>
    </source>
</evidence>
<dbReference type="PRINTS" id="PR00067">
    <property type="entry name" value="CATALASE"/>
</dbReference>
<evidence type="ECO:0000313" key="15">
    <source>
        <dbReference type="EMBL" id="KAF0303030.1"/>
    </source>
</evidence>
<evidence type="ECO:0000256" key="3">
    <source>
        <dbReference type="ARBA" id="ARBA00022617"/>
    </source>
</evidence>
<proteinExistence type="inferred from homology"/>
<comment type="function">
    <text evidence="12">Catalyzes the degradation of hydrogen peroxide (H(2)O(2)) generated by peroxisomal oxidases to water and oxygen, thereby protecting cells from the toxic effects of hydrogen peroxide.</text>
</comment>
<reference evidence="15 16" key="1">
    <citation type="submission" date="2019-07" db="EMBL/GenBank/DDBJ databases">
        <title>Draft genome assembly of a fouling barnacle, Amphibalanus amphitrite (Darwin, 1854): The first reference genome for Thecostraca.</title>
        <authorList>
            <person name="Kim W."/>
        </authorList>
    </citation>
    <scope>NUCLEOTIDE SEQUENCE [LARGE SCALE GENOMIC DNA]</scope>
    <source>
        <strain evidence="15">SNU_AA5</strain>
        <tissue evidence="15">Soma without cirri and trophi</tissue>
    </source>
</reference>
<comment type="catalytic activity">
    <reaction evidence="8 11">
        <text>2 H2O2 = O2 + 2 H2O</text>
        <dbReference type="Rhea" id="RHEA:20309"/>
        <dbReference type="ChEBI" id="CHEBI:15377"/>
        <dbReference type="ChEBI" id="CHEBI:15379"/>
        <dbReference type="ChEBI" id="CHEBI:16240"/>
        <dbReference type="EC" id="1.11.1.6"/>
    </reaction>
</comment>
<dbReference type="InterPro" id="IPR024711">
    <property type="entry name" value="Catalase_clade1/3"/>
</dbReference>
<dbReference type="GO" id="GO:0020037">
    <property type="term" value="F:heme binding"/>
    <property type="evidence" value="ECO:0007669"/>
    <property type="project" value="InterPro"/>
</dbReference>
<dbReference type="InterPro" id="IPR002226">
    <property type="entry name" value="Catalase_haem_BS"/>
</dbReference>
<keyword evidence="3 10" id="KW-0349">Heme</keyword>
<dbReference type="PIRSF" id="PIRSF038928">
    <property type="entry name" value="Catalase_clade1-3"/>
    <property type="match status" value="1"/>
</dbReference>
<dbReference type="InterPro" id="IPR011614">
    <property type="entry name" value="Catalase_core"/>
</dbReference>
<feature type="domain" description="Catalase core" evidence="14">
    <location>
        <begin position="13"/>
        <end position="398"/>
    </location>
</feature>
<keyword evidence="5 11" id="KW-0560">Oxidoreductase</keyword>
<evidence type="ECO:0000256" key="10">
    <source>
        <dbReference type="PIRSR" id="PIRSR038928-2"/>
    </source>
</evidence>
<evidence type="ECO:0000256" key="1">
    <source>
        <dbReference type="ARBA" id="ARBA00005329"/>
    </source>
</evidence>
<keyword evidence="2 11" id="KW-0575">Peroxidase</keyword>
<dbReference type="OrthoDB" id="6880011at2759"/>
<dbReference type="InterPro" id="IPR020835">
    <property type="entry name" value="Catalase_sf"/>
</dbReference>
<evidence type="ECO:0000313" key="16">
    <source>
        <dbReference type="Proteomes" id="UP000440578"/>
    </source>
</evidence>
<protein>
    <recommendedName>
        <fullName evidence="11">Catalase</fullName>
        <ecNumber evidence="11">1.11.1.6</ecNumber>
    </recommendedName>
</protein>
<feature type="active site" evidence="9">
    <location>
        <position position="60"/>
    </location>
</feature>
<name>A0A6A4WHD6_AMPAM</name>
<evidence type="ECO:0000256" key="6">
    <source>
        <dbReference type="ARBA" id="ARBA00023004"/>
    </source>
</evidence>
<dbReference type="EMBL" id="VIIS01000985">
    <property type="protein sequence ID" value="KAF0303030.1"/>
    <property type="molecule type" value="Genomic_DNA"/>
</dbReference>
<dbReference type="GO" id="GO:0042542">
    <property type="term" value="P:response to hydrogen peroxide"/>
    <property type="evidence" value="ECO:0007669"/>
    <property type="project" value="TreeGrafter"/>
</dbReference>
<dbReference type="PROSITE" id="PS00438">
    <property type="entry name" value="CATALASE_2"/>
    <property type="match status" value="1"/>
</dbReference>
<comment type="similarity">
    <text evidence="1 11">Belongs to the catalase family.</text>
</comment>
<feature type="region of interest" description="Disordered" evidence="13">
    <location>
        <begin position="1"/>
        <end position="26"/>
    </location>
</feature>
<organism evidence="15 16">
    <name type="scientific">Amphibalanus amphitrite</name>
    <name type="common">Striped barnacle</name>
    <name type="synonym">Balanus amphitrite</name>
    <dbReference type="NCBI Taxonomy" id="1232801"/>
    <lineage>
        <taxon>Eukaryota</taxon>
        <taxon>Metazoa</taxon>
        <taxon>Ecdysozoa</taxon>
        <taxon>Arthropoda</taxon>
        <taxon>Crustacea</taxon>
        <taxon>Multicrustacea</taxon>
        <taxon>Cirripedia</taxon>
        <taxon>Thoracica</taxon>
        <taxon>Thoracicalcarea</taxon>
        <taxon>Balanomorpha</taxon>
        <taxon>Balanoidea</taxon>
        <taxon>Balanidae</taxon>
        <taxon>Amphibalaninae</taxon>
        <taxon>Amphibalanus</taxon>
    </lineage>
</organism>
<dbReference type="PROSITE" id="PS51402">
    <property type="entry name" value="CATALASE_3"/>
    <property type="match status" value="1"/>
</dbReference>